<dbReference type="InterPro" id="IPR048519">
    <property type="entry name" value="Gfd2/YDR514C-like_C"/>
</dbReference>
<evidence type="ECO:0000256" key="1">
    <source>
        <dbReference type="SAM" id="MobiDB-lite"/>
    </source>
</evidence>
<reference evidence="3 4" key="1">
    <citation type="journal article" date="2023" name="Mol. Phylogenet. Evol.">
        <title>Genome-scale phylogeny and comparative genomics of the fungal order Sordariales.</title>
        <authorList>
            <person name="Hensen N."/>
            <person name="Bonometti L."/>
            <person name="Westerberg I."/>
            <person name="Brannstrom I.O."/>
            <person name="Guillou S."/>
            <person name="Cros-Aarteil S."/>
            <person name="Calhoun S."/>
            <person name="Haridas S."/>
            <person name="Kuo A."/>
            <person name="Mondo S."/>
            <person name="Pangilinan J."/>
            <person name="Riley R."/>
            <person name="LaButti K."/>
            <person name="Andreopoulos B."/>
            <person name="Lipzen A."/>
            <person name="Chen C."/>
            <person name="Yan M."/>
            <person name="Daum C."/>
            <person name="Ng V."/>
            <person name="Clum A."/>
            <person name="Steindorff A."/>
            <person name="Ohm R.A."/>
            <person name="Martin F."/>
            <person name="Silar P."/>
            <person name="Natvig D.O."/>
            <person name="Lalanne C."/>
            <person name="Gautier V."/>
            <person name="Ament-Velasquez S.L."/>
            <person name="Kruys A."/>
            <person name="Hutchinson M.I."/>
            <person name="Powell A.J."/>
            <person name="Barry K."/>
            <person name="Miller A.N."/>
            <person name="Grigoriev I.V."/>
            <person name="Debuchy R."/>
            <person name="Gladieux P."/>
            <person name="Hiltunen Thoren M."/>
            <person name="Johannesson H."/>
        </authorList>
    </citation>
    <scope>NUCLEOTIDE SEQUENCE [LARGE SCALE GENOMIC DNA]</scope>
    <source>
        <strain evidence="3 4">FGSC 10403</strain>
    </source>
</reference>
<keyword evidence="4" id="KW-1185">Reference proteome</keyword>
<feature type="region of interest" description="Disordered" evidence="1">
    <location>
        <begin position="306"/>
        <end position="334"/>
    </location>
</feature>
<feature type="region of interest" description="Disordered" evidence="1">
    <location>
        <begin position="356"/>
        <end position="383"/>
    </location>
</feature>
<dbReference type="AlphaFoldDB" id="A0AAJ0HYJ8"/>
<name>A0AAJ0HYJ8_9PEZI</name>
<comment type="caution">
    <text evidence="3">The sequence shown here is derived from an EMBL/GenBank/DDBJ whole genome shotgun (WGS) entry which is preliminary data.</text>
</comment>
<evidence type="ECO:0000313" key="4">
    <source>
        <dbReference type="Proteomes" id="UP001285908"/>
    </source>
</evidence>
<sequence length="664" mass="73549">MKSTCPPPPAVHSFAELVDFRKTYIDTIFVSIDIENIDHQPNDRPMEKLSEMGVAAFDPRNRTSNSEVGQIQAIQVQHTIIDEWAWVTAKTCPNRRKAWHRGAHKPSPYTATFCLSDVQSSQKVMSQLSDYFGILQSQNLTEEEAADGVRRKVVILSWDSNAESQLFNSYTYNFTGSNNIEHWDFQLWLPVLNRFGHGNKTGAEKFYQTTGILGSEDHSITLHNASNDAWAQVATLIRFFHMSKEDFSHWVQAEEDLKPLDLSWVDLQILHHNTALEHEYKRFPNKNGLSGPSLAMRPALLGQAANRNGHHHRKPSPPPAMNDTSVFPGLPPRIQEIKAPPKTVWGAKSNAQNLFKSEESYTTGKGSGLQVPRSPEAKPPPKSCWSVPLCFRPSSSSPSSSSATTSPTQSTPASTPPSLTSASTSHTPSRPTHTTDSNAPATSARNCSDGVAGPAMENGQCLSKNAPKRKKRGRKKQVTGAGKAFDSLGALGAGARGMAVLHNAANDTFTQVVAFLRFMVMTKAEWKNWRGRSDFYPGDLDPVDLSWISDEVWKANQELRPILQPGRRAVEVEDPEDQEPEPAIVHYSAMAEIEAGFTFTSVTTVGSAMESRSWADVLRKPAEKVTNPASPWSPITSWSSTTWTSTTWTSSSWESWEWMSTTGW</sequence>
<evidence type="ECO:0000259" key="2">
    <source>
        <dbReference type="Pfam" id="PF21762"/>
    </source>
</evidence>
<dbReference type="RefSeq" id="XP_062687973.1">
    <property type="nucleotide sequence ID" value="XM_062839324.1"/>
</dbReference>
<dbReference type="Pfam" id="PF21762">
    <property type="entry name" value="DEDDh_C"/>
    <property type="match status" value="1"/>
</dbReference>
<proteinExistence type="predicted"/>
<gene>
    <name evidence="3" type="ORF">B0T23DRAFT_408710</name>
</gene>
<feature type="compositionally biased region" description="Basic residues" evidence="1">
    <location>
        <begin position="466"/>
        <end position="477"/>
    </location>
</feature>
<protein>
    <recommendedName>
        <fullName evidence="2">Gfd2/YDR514C-like C-terminal domain-containing protein</fullName>
    </recommendedName>
</protein>
<feature type="compositionally biased region" description="Low complexity" evidence="1">
    <location>
        <begin position="395"/>
        <end position="437"/>
    </location>
</feature>
<dbReference type="Proteomes" id="UP001285908">
    <property type="component" value="Unassembled WGS sequence"/>
</dbReference>
<dbReference type="GeneID" id="87876946"/>
<evidence type="ECO:0000313" key="3">
    <source>
        <dbReference type="EMBL" id="KAK3484947.1"/>
    </source>
</evidence>
<accession>A0AAJ0HYJ8</accession>
<organism evidence="3 4">
    <name type="scientific">Neurospora hispaniola</name>
    <dbReference type="NCBI Taxonomy" id="588809"/>
    <lineage>
        <taxon>Eukaryota</taxon>
        <taxon>Fungi</taxon>
        <taxon>Dikarya</taxon>
        <taxon>Ascomycota</taxon>
        <taxon>Pezizomycotina</taxon>
        <taxon>Sordariomycetes</taxon>
        <taxon>Sordariomycetidae</taxon>
        <taxon>Sordariales</taxon>
        <taxon>Sordariaceae</taxon>
        <taxon>Neurospora</taxon>
    </lineage>
</organism>
<dbReference type="EMBL" id="JAULSX010000012">
    <property type="protein sequence ID" value="KAK3484947.1"/>
    <property type="molecule type" value="Genomic_DNA"/>
</dbReference>
<feature type="domain" description="Gfd2/YDR514C-like C-terminal" evidence="2">
    <location>
        <begin position="28"/>
        <end position="237"/>
    </location>
</feature>
<feature type="region of interest" description="Disordered" evidence="1">
    <location>
        <begin position="395"/>
        <end position="480"/>
    </location>
</feature>